<feature type="non-terminal residue" evidence="1">
    <location>
        <position position="36"/>
    </location>
</feature>
<dbReference type="Proteomes" id="UP000037035">
    <property type="component" value="Unassembled WGS sequence"/>
</dbReference>
<keyword evidence="2" id="KW-1185">Reference proteome</keyword>
<proteinExistence type="predicted"/>
<gene>
    <name evidence="1" type="ORF">VP01_9054g1</name>
</gene>
<protein>
    <submittedName>
        <fullName evidence="1">Uncharacterized protein</fullName>
    </submittedName>
</protein>
<dbReference type="VEuPathDB" id="FungiDB:VP01_9054g1"/>
<dbReference type="OrthoDB" id="2408877at2759"/>
<evidence type="ECO:0000313" key="2">
    <source>
        <dbReference type="Proteomes" id="UP000037035"/>
    </source>
</evidence>
<dbReference type="AlphaFoldDB" id="A0A0L6U9U9"/>
<comment type="caution">
    <text evidence="1">The sequence shown here is derived from an EMBL/GenBank/DDBJ whole genome shotgun (WGS) entry which is preliminary data.</text>
</comment>
<name>A0A0L6U9U9_9BASI</name>
<reference evidence="1 2" key="1">
    <citation type="submission" date="2015-08" db="EMBL/GenBank/DDBJ databases">
        <title>Next Generation Sequencing and Analysis of the Genome of Puccinia sorghi L Schw, the Causal Agent of Maize Common Rust.</title>
        <authorList>
            <person name="Rochi L."/>
            <person name="Burguener G."/>
            <person name="Darino M."/>
            <person name="Turjanski A."/>
            <person name="Kreff E."/>
            <person name="Dieguez M.J."/>
            <person name="Sacco F."/>
        </authorList>
    </citation>
    <scope>NUCLEOTIDE SEQUENCE [LARGE SCALE GENOMIC DNA]</scope>
    <source>
        <strain evidence="1 2">RO10H11247</strain>
    </source>
</reference>
<sequence length="36" mass="4268">MSWPCFLNLLNLIKPDPIFYNQSQNPQQDVDGRDME</sequence>
<organism evidence="1 2">
    <name type="scientific">Puccinia sorghi</name>
    <dbReference type="NCBI Taxonomy" id="27349"/>
    <lineage>
        <taxon>Eukaryota</taxon>
        <taxon>Fungi</taxon>
        <taxon>Dikarya</taxon>
        <taxon>Basidiomycota</taxon>
        <taxon>Pucciniomycotina</taxon>
        <taxon>Pucciniomycetes</taxon>
        <taxon>Pucciniales</taxon>
        <taxon>Pucciniaceae</taxon>
        <taxon>Puccinia</taxon>
    </lineage>
</organism>
<evidence type="ECO:0000313" key="1">
    <source>
        <dbReference type="EMBL" id="KNZ44545.1"/>
    </source>
</evidence>
<accession>A0A0L6U9U9</accession>
<dbReference type="EMBL" id="LAVV01014665">
    <property type="protein sequence ID" value="KNZ44545.1"/>
    <property type="molecule type" value="Genomic_DNA"/>
</dbReference>